<gene>
    <name evidence="3" type="ORF">SAC06_03315</name>
</gene>
<dbReference type="GO" id="GO:0016491">
    <property type="term" value="F:oxidoreductase activity"/>
    <property type="evidence" value="ECO:0007669"/>
    <property type="project" value="UniProtKB-KW"/>
</dbReference>
<evidence type="ECO:0000259" key="2">
    <source>
        <dbReference type="Pfam" id="PF03807"/>
    </source>
</evidence>
<dbReference type="Pfam" id="PF03807">
    <property type="entry name" value="F420_oxidored"/>
    <property type="match status" value="1"/>
</dbReference>
<dbReference type="AlphaFoldDB" id="A0AAU7V8J5"/>
<reference evidence="3" key="1">
    <citation type="submission" date="2023-11" db="EMBL/GenBank/DDBJ databases">
        <title>Scrofimicrobium hongkongense sp. nov., isolated from a patient with peritonitis.</title>
        <authorList>
            <person name="Lao H.Y."/>
            <person name="Wong A.Y.P."/>
            <person name="Ng T.L."/>
            <person name="Wong R.Y.L."/>
            <person name="Yau M.C.Y."/>
            <person name="Lam J.Y.W."/>
            <person name="Siu G.K.H."/>
        </authorList>
    </citation>
    <scope>NUCLEOTIDE SEQUENCE</scope>
    <source>
        <strain evidence="3">R131</strain>
    </source>
</reference>
<dbReference type="PANTHER" id="PTHR14239:SF10">
    <property type="entry name" value="REDUCTASE"/>
    <property type="match status" value="1"/>
</dbReference>
<sequence>MTTIGFVGAGNIGSQVARQAVKHGYDVVLSNSRGPETLADLVAELGDHARAATTAEAAEAGDLVVVSVPYGAIEAVPAAPLAGKVIIDTTNYFPPRDGNIAELDDERESEAGRVQRHFADSRVVKTFNRILAAEITSTARDQGAADRRALTIFGDDAEAKQLVTKFVDSIGFDVVDGGSLDDSRSVQPNSQG</sequence>
<evidence type="ECO:0000313" key="3">
    <source>
        <dbReference type="EMBL" id="XBW08602.1"/>
    </source>
</evidence>
<dbReference type="PANTHER" id="PTHR14239">
    <property type="entry name" value="DUDULIN-RELATED"/>
    <property type="match status" value="1"/>
</dbReference>
<protein>
    <submittedName>
        <fullName evidence="3">NAD(P)-binding domain-containing protein</fullName>
    </submittedName>
</protein>
<feature type="domain" description="Pyrroline-5-carboxylate reductase catalytic N-terminal" evidence="2">
    <location>
        <begin position="3"/>
        <end position="92"/>
    </location>
</feature>
<dbReference type="SUPFAM" id="SSF51735">
    <property type="entry name" value="NAD(P)-binding Rossmann-fold domains"/>
    <property type="match status" value="1"/>
</dbReference>
<dbReference type="Gene3D" id="3.40.50.720">
    <property type="entry name" value="NAD(P)-binding Rossmann-like Domain"/>
    <property type="match status" value="1"/>
</dbReference>
<dbReference type="InterPro" id="IPR028939">
    <property type="entry name" value="P5C_Rdtase_cat_N"/>
</dbReference>
<dbReference type="KEGG" id="sapp:SAC06_03315"/>
<keyword evidence="1" id="KW-0560">Oxidoreductase</keyword>
<accession>A0AAU7V8J5</accession>
<organism evidence="3">
    <name type="scientific">Scrofimicrobium appendicitidis</name>
    <dbReference type="NCBI Taxonomy" id="3079930"/>
    <lineage>
        <taxon>Bacteria</taxon>
        <taxon>Bacillati</taxon>
        <taxon>Actinomycetota</taxon>
        <taxon>Actinomycetes</taxon>
        <taxon>Actinomycetales</taxon>
        <taxon>Actinomycetaceae</taxon>
        <taxon>Scrofimicrobium</taxon>
    </lineage>
</organism>
<dbReference type="InterPro" id="IPR036291">
    <property type="entry name" value="NAD(P)-bd_dom_sf"/>
</dbReference>
<dbReference type="InterPro" id="IPR051267">
    <property type="entry name" value="STEAP_metalloreductase"/>
</dbReference>
<dbReference type="EMBL" id="CP138335">
    <property type="protein sequence ID" value="XBW08602.1"/>
    <property type="molecule type" value="Genomic_DNA"/>
</dbReference>
<dbReference type="RefSeq" id="WP_350258802.1">
    <property type="nucleotide sequence ID" value="NZ_CP138335.1"/>
</dbReference>
<proteinExistence type="predicted"/>
<evidence type="ECO:0000256" key="1">
    <source>
        <dbReference type="ARBA" id="ARBA00023002"/>
    </source>
</evidence>
<name>A0AAU7V8J5_9ACTO</name>